<dbReference type="Proteomes" id="UP001057025">
    <property type="component" value="Chromosome"/>
</dbReference>
<evidence type="ECO:0008006" key="3">
    <source>
        <dbReference type="Google" id="ProtNLM"/>
    </source>
</evidence>
<reference evidence="1" key="1">
    <citation type="submission" date="2022-05" db="EMBL/GenBank/DDBJ databases">
        <authorList>
            <person name="Oliphant S.A."/>
            <person name="Watson-Haigh N.S."/>
            <person name="Sumby K.M."/>
            <person name="Gardner J.M."/>
            <person name="Jiranek V."/>
        </authorList>
    </citation>
    <scope>NUCLEOTIDE SEQUENCE</scope>
    <source>
        <strain evidence="1">KI11_C11</strain>
    </source>
</reference>
<evidence type="ECO:0000313" key="2">
    <source>
        <dbReference type="Proteomes" id="UP001057025"/>
    </source>
</evidence>
<accession>A0ABY5BV02</accession>
<name>A0ABY5BV02_9LACO</name>
<protein>
    <recommendedName>
        <fullName evidence="3">Phage protein</fullName>
    </recommendedName>
</protein>
<gene>
    <name evidence="1" type="ORF">M3M39_05060</name>
</gene>
<dbReference type="RefSeq" id="WP_252796791.1">
    <property type="nucleotide sequence ID" value="NZ_CP097118.1"/>
</dbReference>
<keyword evidence="2" id="KW-1185">Reference proteome</keyword>
<evidence type="ECO:0000313" key="1">
    <source>
        <dbReference type="EMBL" id="USS87493.1"/>
    </source>
</evidence>
<organism evidence="1 2">
    <name type="scientific">Fructilactobacillus hinvesii</name>
    <dbReference type="NCBI Taxonomy" id="2940300"/>
    <lineage>
        <taxon>Bacteria</taxon>
        <taxon>Bacillati</taxon>
        <taxon>Bacillota</taxon>
        <taxon>Bacilli</taxon>
        <taxon>Lactobacillales</taxon>
        <taxon>Lactobacillaceae</taxon>
        <taxon>Fructilactobacillus</taxon>
    </lineage>
</organism>
<sequence>MSDKKIEPFLEVKLYSGEDKKKSFAFVKVENANDRDLALNIVSTLLEKIATYSHARDGVIALLVDVLGITDDDYKKARKRVDETNSEEQVAAEAEAIIKKQKGEI</sequence>
<dbReference type="EMBL" id="CP097118">
    <property type="protein sequence ID" value="USS87493.1"/>
    <property type="molecule type" value="Genomic_DNA"/>
</dbReference>
<proteinExistence type="predicted"/>